<evidence type="ECO:0000256" key="1">
    <source>
        <dbReference type="SAM" id="SignalP"/>
    </source>
</evidence>
<reference key="2">
    <citation type="submission" date="2011-04" db="EMBL/GenBank/DDBJ databases">
        <title>Complete sequence of chromosome of Haliscomenobacter hydrossis DSM 1100.</title>
        <authorList>
            <consortium name="US DOE Joint Genome Institute (JGI-PGF)"/>
            <person name="Lucas S."/>
            <person name="Han J."/>
            <person name="Lapidus A."/>
            <person name="Bruce D."/>
            <person name="Goodwin L."/>
            <person name="Pitluck S."/>
            <person name="Peters L."/>
            <person name="Kyrpides N."/>
            <person name="Mavromatis K."/>
            <person name="Ivanova N."/>
            <person name="Ovchinnikova G."/>
            <person name="Pagani I."/>
            <person name="Daligault H."/>
            <person name="Detter J.C."/>
            <person name="Han C."/>
            <person name="Land M."/>
            <person name="Hauser L."/>
            <person name="Markowitz V."/>
            <person name="Cheng J.-F."/>
            <person name="Hugenholtz P."/>
            <person name="Woyke T."/>
            <person name="Wu D."/>
            <person name="Verbarg S."/>
            <person name="Frueling A."/>
            <person name="Brambilla E."/>
            <person name="Klenk H.-P."/>
            <person name="Eisen J.A."/>
        </authorList>
    </citation>
    <scope>NUCLEOTIDE SEQUENCE</scope>
    <source>
        <strain>DSM 1100</strain>
    </source>
</reference>
<dbReference type="Proteomes" id="UP000008461">
    <property type="component" value="Chromosome"/>
</dbReference>
<evidence type="ECO:0000313" key="4">
    <source>
        <dbReference type="Proteomes" id="UP000008461"/>
    </source>
</evidence>
<keyword evidence="1" id="KW-0732">Signal</keyword>
<name>F4KVH3_HALH1</name>
<feature type="chain" id="PRO_5003316113" description="Secretion system C-terminal sorting domain-containing protein" evidence="1">
    <location>
        <begin position="27"/>
        <end position="685"/>
    </location>
</feature>
<dbReference type="AlphaFoldDB" id="F4KVH3"/>
<feature type="signal peptide" evidence="1">
    <location>
        <begin position="1"/>
        <end position="26"/>
    </location>
</feature>
<evidence type="ECO:0000313" key="3">
    <source>
        <dbReference type="EMBL" id="AEE51286.1"/>
    </source>
</evidence>
<accession>F4KVH3</accession>
<keyword evidence="4" id="KW-1185">Reference proteome</keyword>
<protein>
    <recommendedName>
        <fullName evidence="2">Secretion system C-terminal sorting domain-containing protein</fullName>
    </recommendedName>
</protein>
<dbReference type="RefSeq" id="WP_013765827.1">
    <property type="nucleotide sequence ID" value="NC_015510.1"/>
</dbReference>
<gene>
    <name evidence="3" type="ordered locus">Halhy_3430</name>
</gene>
<dbReference type="KEGG" id="hhy:Halhy_3430"/>
<dbReference type="Pfam" id="PF18962">
    <property type="entry name" value="Por_Secre_tail"/>
    <property type="match status" value="1"/>
</dbReference>
<dbReference type="OrthoDB" id="602835at2"/>
<organism evidence="3 4">
    <name type="scientific">Haliscomenobacter hydrossis (strain ATCC 27775 / DSM 1100 / LMG 10767 / O)</name>
    <dbReference type="NCBI Taxonomy" id="760192"/>
    <lineage>
        <taxon>Bacteria</taxon>
        <taxon>Pseudomonadati</taxon>
        <taxon>Bacteroidota</taxon>
        <taxon>Saprospiria</taxon>
        <taxon>Saprospirales</taxon>
        <taxon>Haliscomenobacteraceae</taxon>
        <taxon>Haliscomenobacter</taxon>
    </lineage>
</organism>
<dbReference type="HOGENOM" id="CLU_401577_0_0_10"/>
<evidence type="ECO:0000259" key="2">
    <source>
        <dbReference type="Pfam" id="PF18962"/>
    </source>
</evidence>
<dbReference type="STRING" id="760192.Halhy_3430"/>
<proteinExistence type="predicted"/>
<dbReference type="EMBL" id="CP002691">
    <property type="protein sequence ID" value="AEE51286.1"/>
    <property type="molecule type" value="Genomic_DNA"/>
</dbReference>
<sequence length="685" mass="73557">MKSRMLTSIFFVFFFCFQALMSSASAQTTPVDTSNMSDKKGCIAPKIAIIDPSGTATNVPNTSPAPPFSYSAICQKDYRICAKFACANGLAPTYVATVTDKDGVTASYTGTGASFCFNHQFNKEGVHVVTLHFFCGNVCCYSVTFYVYVCDCPCNCEGGKLNHINFSAPNWRAMPIDCGKGYEFCHNNQVSFNVGYDCAGDCEATYEYLVNGVSTATGSGNAFSQALPTVPGTYVIAIIIRCGKTVCYECKFEVKIVDCNPVDCCGKWENLPDLIGTGIKYEDVCGKGFELKCGKFQLIGNYLCKDTCKATYDVTLYPAVGAPIVITTNDPTLNEVLNFTSNGAYSVTVVVKCGGKVCDKCVFKFQVFGCACECPTQGEGWKKIQLSVTGAVTSVKCGETISAKCNQMYYIDAVYNCIGNGDCAKIKGFVTAPDGTLTNFSGSGSVAVPYTFTQSGLYSVYLQPYCDGKPCPPCRFFIKVDCAPVDCCGQWEKKPAMSGNGAIFPELCGLGFDLKCGKYTLTGVYICKAPCKATYDITVTSASGAIVYSSLNDATLNEVIGFGTNGGYLVQIVVKCGGKECAKCVFKVSVQGCLSVDPDIDKNTGLPQGQLRAFPNPTTGQLNLDLPASTASYQLVLRDLTGKTVLHKQNGSNRESLSLDDLPNGTYFLEAISAENRYKTLVVKQ</sequence>
<dbReference type="InterPro" id="IPR026444">
    <property type="entry name" value="Secre_tail"/>
</dbReference>
<dbReference type="NCBIfam" id="TIGR04183">
    <property type="entry name" value="Por_Secre_tail"/>
    <property type="match status" value="1"/>
</dbReference>
<feature type="domain" description="Secretion system C-terminal sorting" evidence="2">
    <location>
        <begin position="614"/>
        <end position="683"/>
    </location>
</feature>
<reference evidence="3 4" key="1">
    <citation type="journal article" date="2011" name="Stand. Genomic Sci.">
        <title>Complete genome sequence of Haliscomenobacter hydrossis type strain (O).</title>
        <authorList>
            <consortium name="US DOE Joint Genome Institute (JGI-PGF)"/>
            <person name="Daligault H."/>
            <person name="Lapidus A."/>
            <person name="Zeytun A."/>
            <person name="Nolan M."/>
            <person name="Lucas S."/>
            <person name="Del Rio T.G."/>
            <person name="Tice H."/>
            <person name="Cheng J.F."/>
            <person name="Tapia R."/>
            <person name="Han C."/>
            <person name="Goodwin L."/>
            <person name="Pitluck S."/>
            <person name="Liolios K."/>
            <person name="Pagani I."/>
            <person name="Ivanova N."/>
            <person name="Huntemann M."/>
            <person name="Mavromatis K."/>
            <person name="Mikhailova N."/>
            <person name="Pati A."/>
            <person name="Chen A."/>
            <person name="Palaniappan K."/>
            <person name="Land M."/>
            <person name="Hauser L."/>
            <person name="Brambilla E.M."/>
            <person name="Rohde M."/>
            <person name="Verbarg S."/>
            <person name="Goker M."/>
            <person name="Bristow J."/>
            <person name="Eisen J.A."/>
            <person name="Markowitz V."/>
            <person name="Hugenholtz P."/>
            <person name="Kyrpides N.C."/>
            <person name="Klenk H.P."/>
            <person name="Woyke T."/>
        </authorList>
    </citation>
    <scope>NUCLEOTIDE SEQUENCE [LARGE SCALE GENOMIC DNA]</scope>
    <source>
        <strain evidence="4">ATCC 27775 / DSM 1100 / LMG 10767 / O</strain>
    </source>
</reference>